<sequence>MTITCFIPFITVSQAEKTVKELQETGLVNKIYLLTAKSVEEEISNCETIIVPALHASTTVHAIVSRSNAAYTLLYTKHTTFKLGLFALERMVQVLEDTDAGMIYADRYRIVGDEKIITPVIDYQFGSLRDDFDFGPVLLYKTDALKEATRRMKAEYKHAGLYDLRLKLSQKNPLVHINEYLYSEIETVDTCKSNEKMFDYVDPKNREVQIEMEQSCTEHLKEIGGYLPPNFKKIAFKADSFDYEASVIIPVRNRVRTIEDAIRSVLNQKTDFRFNLIIIDNHSTDGTTEVINKYASDERLLHIVPEHTDLGIGGCWNMGVHHHKCGMFAVQLDSDDVYKDEDSLQIIVHAFYEQNCAMVVGTYRITDFDMNTIPPGIIDHKEWTADNGRNNALRVNGLGAPRAFYTPVLREMKVPNTSYGEDYAIGLRIARHYQIGRVYNVVYLCRRWEGNSDAALDSVKTNENNVYKDKIRTWELKARIQSRTLTSPLRKS</sequence>
<evidence type="ECO:0000313" key="2">
    <source>
        <dbReference type="EMBL" id="KAA6324646.1"/>
    </source>
</evidence>
<dbReference type="Gene3D" id="3.90.550.10">
    <property type="entry name" value="Spore Coat Polysaccharide Biosynthesis Protein SpsA, Chain A"/>
    <property type="match status" value="2"/>
</dbReference>
<dbReference type="InterPro" id="IPR050834">
    <property type="entry name" value="Glycosyltransf_2"/>
</dbReference>
<dbReference type="InterPro" id="IPR001173">
    <property type="entry name" value="Glyco_trans_2-like"/>
</dbReference>
<dbReference type="PANTHER" id="PTHR43685:SF2">
    <property type="entry name" value="GLYCOSYLTRANSFERASE 2-LIKE DOMAIN-CONTAINING PROTEIN"/>
    <property type="match status" value="1"/>
</dbReference>
<gene>
    <name evidence="2" type="ORF">EZS27_026048</name>
</gene>
<protein>
    <recommendedName>
        <fullName evidence="1">Glycosyltransferase 2-like domain-containing protein</fullName>
    </recommendedName>
</protein>
<comment type="caution">
    <text evidence="2">The sequence shown here is derived from an EMBL/GenBank/DDBJ whole genome shotgun (WGS) entry which is preliminary data.</text>
</comment>
<accession>A0A5J4QS13</accession>
<organism evidence="2">
    <name type="scientific">termite gut metagenome</name>
    <dbReference type="NCBI Taxonomy" id="433724"/>
    <lineage>
        <taxon>unclassified sequences</taxon>
        <taxon>metagenomes</taxon>
        <taxon>organismal metagenomes</taxon>
    </lineage>
</organism>
<dbReference type="SUPFAM" id="SSF53448">
    <property type="entry name" value="Nucleotide-diphospho-sugar transferases"/>
    <property type="match status" value="2"/>
</dbReference>
<reference evidence="2" key="1">
    <citation type="submission" date="2019-03" db="EMBL/GenBank/DDBJ databases">
        <title>Single cell metagenomics reveals metabolic interactions within the superorganism composed of flagellate Streblomastix strix and complex community of Bacteroidetes bacteria on its surface.</title>
        <authorList>
            <person name="Treitli S.C."/>
            <person name="Kolisko M."/>
            <person name="Husnik F."/>
            <person name="Keeling P."/>
            <person name="Hampl V."/>
        </authorList>
    </citation>
    <scope>NUCLEOTIDE SEQUENCE</scope>
    <source>
        <strain evidence="2">STM</strain>
    </source>
</reference>
<dbReference type="PANTHER" id="PTHR43685">
    <property type="entry name" value="GLYCOSYLTRANSFERASE"/>
    <property type="match status" value="1"/>
</dbReference>
<evidence type="ECO:0000259" key="1">
    <source>
        <dbReference type="Pfam" id="PF00535"/>
    </source>
</evidence>
<dbReference type="AlphaFoldDB" id="A0A5J4QS13"/>
<dbReference type="CDD" id="cd00761">
    <property type="entry name" value="Glyco_tranf_GTA_type"/>
    <property type="match status" value="1"/>
</dbReference>
<proteinExistence type="predicted"/>
<dbReference type="EMBL" id="SNRY01002530">
    <property type="protein sequence ID" value="KAA6324646.1"/>
    <property type="molecule type" value="Genomic_DNA"/>
</dbReference>
<dbReference type="InterPro" id="IPR029044">
    <property type="entry name" value="Nucleotide-diphossugar_trans"/>
</dbReference>
<name>A0A5J4QS13_9ZZZZ</name>
<dbReference type="Pfam" id="PF00535">
    <property type="entry name" value="Glycos_transf_2"/>
    <property type="match status" value="1"/>
</dbReference>
<feature type="domain" description="Glycosyltransferase 2-like" evidence="1">
    <location>
        <begin position="246"/>
        <end position="378"/>
    </location>
</feature>